<dbReference type="GO" id="GO:0016491">
    <property type="term" value="F:oxidoreductase activity"/>
    <property type="evidence" value="ECO:0007669"/>
    <property type="project" value="TreeGrafter"/>
</dbReference>
<dbReference type="PANTHER" id="PTHR43313:SF36">
    <property type="entry name" value="D-BETA-HYDROXYBUTYRATE DEHYDROGENASE, MITOCHONDRIAL"/>
    <property type="match status" value="1"/>
</dbReference>
<dbReference type="AlphaFoldDB" id="A0AAV4QJA2"/>
<dbReference type="InterPro" id="IPR002347">
    <property type="entry name" value="SDR_fam"/>
</dbReference>
<evidence type="ECO:0000313" key="2">
    <source>
        <dbReference type="EMBL" id="GIY08421.1"/>
    </source>
</evidence>
<dbReference type="Gene3D" id="3.40.50.720">
    <property type="entry name" value="NAD(P)-binding Rossmann-like Domain"/>
    <property type="match status" value="1"/>
</dbReference>
<reference evidence="2 3" key="1">
    <citation type="submission" date="2021-06" db="EMBL/GenBank/DDBJ databases">
        <title>Caerostris darwini draft genome.</title>
        <authorList>
            <person name="Kono N."/>
            <person name="Arakawa K."/>
        </authorList>
    </citation>
    <scope>NUCLEOTIDE SEQUENCE [LARGE SCALE GENOMIC DNA]</scope>
</reference>
<gene>
    <name evidence="2" type="primary">Rdh7</name>
    <name evidence="2" type="ORF">CDAR_388551</name>
</gene>
<name>A0AAV4QJA2_9ARAC</name>
<dbReference type="GO" id="GO:0008202">
    <property type="term" value="P:steroid metabolic process"/>
    <property type="evidence" value="ECO:0007669"/>
    <property type="project" value="TreeGrafter"/>
</dbReference>
<dbReference type="InterPro" id="IPR036291">
    <property type="entry name" value="NAD(P)-bd_dom_sf"/>
</dbReference>
<dbReference type="PANTHER" id="PTHR43313">
    <property type="entry name" value="SHORT-CHAIN DEHYDROGENASE/REDUCTASE FAMILY 9C"/>
    <property type="match status" value="1"/>
</dbReference>
<organism evidence="2 3">
    <name type="scientific">Caerostris darwini</name>
    <dbReference type="NCBI Taxonomy" id="1538125"/>
    <lineage>
        <taxon>Eukaryota</taxon>
        <taxon>Metazoa</taxon>
        <taxon>Ecdysozoa</taxon>
        <taxon>Arthropoda</taxon>
        <taxon>Chelicerata</taxon>
        <taxon>Arachnida</taxon>
        <taxon>Araneae</taxon>
        <taxon>Araneomorphae</taxon>
        <taxon>Entelegynae</taxon>
        <taxon>Araneoidea</taxon>
        <taxon>Araneidae</taxon>
        <taxon>Caerostris</taxon>
    </lineage>
</organism>
<dbReference type="EMBL" id="BPLQ01004501">
    <property type="protein sequence ID" value="GIY08421.1"/>
    <property type="molecule type" value="Genomic_DNA"/>
</dbReference>
<dbReference type="SUPFAM" id="SSF51735">
    <property type="entry name" value="NAD(P)-binding Rossmann-fold domains"/>
    <property type="match status" value="1"/>
</dbReference>
<protein>
    <recommendedName>
        <fullName evidence="4">Estradiol 17-beta-dehydrogenase 2</fullName>
    </recommendedName>
</protein>
<evidence type="ECO:0008006" key="4">
    <source>
        <dbReference type="Google" id="ProtNLM"/>
    </source>
</evidence>
<dbReference type="PRINTS" id="PR00081">
    <property type="entry name" value="GDHRDH"/>
</dbReference>
<evidence type="ECO:0000313" key="3">
    <source>
        <dbReference type="Proteomes" id="UP001054837"/>
    </source>
</evidence>
<evidence type="ECO:0000256" key="1">
    <source>
        <dbReference type="RuleBase" id="RU000363"/>
    </source>
</evidence>
<comment type="caution">
    <text evidence="2">The sequence shown here is derived from an EMBL/GenBank/DDBJ whole genome shotgun (WGS) entry which is preliminary data.</text>
</comment>
<dbReference type="Pfam" id="PF00106">
    <property type="entry name" value="adh_short"/>
    <property type="match status" value="1"/>
</dbReference>
<dbReference type="Proteomes" id="UP001054837">
    <property type="component" value="Unassembled WGS sequence"/>
</dbReference>
<dbReference type="PRINTS" id="PR00080">
    <property type="entry name" value="SDRFAMILY"/>
</dbReference>
<proteinExistence type="inferred from homology"/>
<sequence>MDTTMDKSKHCLTNVNNVYICPLAQQANKVIWVEPSSDEDSRSCLFTCEWRNAWKKLQRRIRAEPPRLNPCTPPWGLHDNVFSHHLRSSQVQVPWGKKDFIRPVHQKTTIQGWSVGPIYGILPHKLTGNGMMIDIQCSIVSRCDSGFGNLLAKQLDSRGFHVFAGCLFPTSGGAEKLKISCSEKLCIVPLDVTQDDSVQKAKEFVDKNLEKCELWAVVNNAGIYKGMIAEFTKISDFHDLLNVNALGQVRVAKAFLPLLRKSTGRIINVNSLGGRVSGPHATPYTMSKYASVAFTECLNRELDAWNIKVISIEPEFFKTPMNSYENYDRALELNRKDADTETKSAEWKLYEERLIPLTSFIGAISSSKMSQVTDAMEAAVSMEHPCSVYRPSANMARKITWYILEITPAIFTDVFTRVIQGMAPFAGRLWNSKLK</sequence>
<accession>A0AAV4QJA2</accession>
<comment type="similarity">
    <text evidence="1">Belongs to the short-chain dehydrogenases/reductases (SDR) family.</text>
</comment>
<keyword evidence="3" id="KW-1185">Reference proteome</keyword>